<evidence type="ECO:0008006" key="3">
    <source>
        <dbReference type="Google" id="ProtNLM"/>
    </source>
</evidence>
<protein>
    <recommendedName>
        <fullName evidence="3">Outer membrane protein beta-barrel domain-containing protein</fullName>
    </recommendedName>
</protein>
<keyword evidence="1" id="KW-0732">Signal</keyword>
<dbReference type="AlphaFoldDB" id="A0A6J4H5D2"/>
<feature type="chain" id="PRO_5026834542" description="Outer membrane protein beta-barrel domain-containing protein" evidence="1">
    <location>
        <begin position="18"/>
        <end position="211"/>
    </location>
</feature>
<feature type="signal peptide" evidence="1">
    <location>
        <begin position="1"/>
        <end position="17"/>
    </location>
</feature>
<evidence type="ECO:0000256" key="1">
    <source>
        <dbReference type="SAM" id="SignalP"/>
    </source>
</evidence>
<proteinExistence type="predicted"/>
<dbReference type="SUPFAM" id="SSF103515">
    <property type="entry name" value="Autotransporter"/>
    <property type="match status" value="1"/>
</dbReference>
<name>A0A6J4H5D2_9BACT</name>
<sequence>MRYIFVLLFLAALPLCAQTKYGSQNAFIKNGNFLLGGSVNGSFRSYTRDSPTEQGDDKGTVVDFKGDARLGYFVFDNLGIGAQASIHHFNYKSESTSSNPITYLLYGPFVRGYLNNGLFGEAGVGFGADNSVPATDTRLLEGRFTVGYSIFITEKVALEPIISLRYLQNKFITAAGTTRQTEVGPSFGLAVQAFLFRGSMPVNKMFRRSSY</sequence>
<dbReference type="InterPro" id="IPR036709">
    <property type="entry name" value="Autotransporte_beta_dom_sf"/>
</dbReference>
<reference evidence="2" key="1">
    <citation type="submission" date="2020-02" db="EMBL/GenBank/DDBJ databases">
        <authorList>
            <person name="Meier V. D."/>
        </authorList>
    </citation>
    <scope>NUCLEOTIDE SEQUENCE</scope>
    <source>
        <strain evidence="2">AVDCRST_MAG95</strain>
    </source>
</reference>
<gene>
    <name evidence="2" type="ORF">AVDCRST_MAG95-157</name>
</gene>
<accession>A0A6J4H5D2</accession>
<dbReference type="EMBL" id="CADCTJ010000041">
    <property type="protein sequence ID" value="CAA9211854.1"/>
    <property type="molecule type" value="Genomic_DNA"/>
</dbReference>
<evidence type="ECO:0000313" key="2">
    <source>
        <dbReference type="EMBL" id="CAA9211854.1"/>
    </source>
</evidence>
<organism evidence="2">
    <name type="scientific">uncultured Adhaeribacter sp</name>
    <dbReference type="NCBI Taxonomy" id="448109"/>
    <lineage>
        <taxon>Bacteria</taxon>
        <taxon>Pseudomonadati</taxon>
        <taxon>Bacteroidota</taxon>
        <taxon>Cytophagia</taxon>
        <taxon>Cytophagales</taxon>
        <taxon>Hymenobacteraceae</taxon>
        <taxon>Adhaeribacter</taxon>
        <taxon>environmental samples</taxon>
    </lineage>
</organism>